<reference evidence="1 2" key="1">
    <citation type="journal article" date="2019" name="Environ. Microbiol.">
        <title>An active ?-lactamase is a part of an orchestrated cell wall stress resistance network of Bacillus subtilis and related rhizosphere species.</title>
        <authorList>
            <person name="Bucher T."/>
            <person name="Keren-Paz A."/>
            <person name="Hausser J."/>
            <person name="Olender T."/>
            <person name="Cytryn E."/>
            <person name="Kolodkin-Gal I."/>
        </authorList>
    </citation>
    <scope>NUCLEOTIDE SEQUENCE [LARGE SCALE GENOMIC DNA]</scope>
    <source>
        <strain evidence="1 2">I186</strain>
    </source>
</reference>
<dbReference type="Proteomes" id="UP000305524">
    <property type="component" value="Unassembled WGS sequence"/>
</dbReference>
<proteinExistence type="predicted"/>
<sequence>IEQDHRHVKRCFAKSIGFQSIRHDSRTLKGIVTVHALYNRTRSLQQPSFVFSTYNELHQLLTIA</sequence>
<feature type="non-terminal residue" evidence="1">
    <location>
        <position position="1"/>
    </location>
</feature>
<evidence type="ECO:0000313" key="2">
    <source>
        <dbReference type="Proteomes" id="UP000305524"/>
    </source>
</evidence>
<gene>
    <name evidence="1" type="ORF">FC701_28260</name>
</gene>
<protein>
    <submittedName>
        <fullName evidence="1">IS6 family transposase</fullName>
    </submittedName>
</protein>
<dbReference type="EMBL" id="SZOD01000900">
    <property type="protein sequence ID" value="TKI80458.1"/>
    <property type="molecule type" value="Genomic_DNA"/>
</dbReference>
<organism evidence="1 2">
    <name type="scientific">Bacillus mycoides</name>
    <dbReference type="NCBI Taxonomy" id="1405"/>
    <lineage>
        <taxon>Bacteria</taxon>
        <taxon>Bacillati</taxon>
        <taxon>Bacillota</taxon>
        <taxon>Bacilli</taxon>
        <taxon>Bacillales</taxon>
        <taxon>Bacillaceae</taxon>
        <taxon>Bacillus</taxon>
        <taxon>Bacillus cereus group</taxon>
    </lineage>
</organism>
<name>A0A4U2ZZN5_BACMY</name>
<evidence type="ECO:0000313" key="1">
    <source>
        <dbReference type="EMBL" id="TKI80458.1"/>
    </source>
</evidence>
<accession>A0A4U2ZZN5</accession>
<dbReference type="AlphaFoldDB" id="A0A4U2ZZN5"/>
<comment type="caution">
    <text evidence="1">The sequence shown here is derived from an EMBL/GenBank/DDBJ whole genome shotgun (WGS) entry which is preliminary data.</text>
</comment>